<keyword evidence="2" id="KW-1133">Transmembrane helix</keyword>
<gene>
    <name evidence="3" type="ORF">RFI_24818</name>
</gene>
<feature type="region of interest" description="Disordered" evidence="1">
    <location>
        <begin position="221"/>
        <end position="254"/>
    </location>
</feature>
<feature type="non-terminal residue" evidence="3">
    <location>
        <position position="1"/>
    </location>
</feature>
<name>X6MGL5_RETFI</name>
<accession>X6MGL5</accession>
<keyword evidence="2" id="KW-0472">Membrane</keyword>
<evidence type="ECO:0000313" key="3">
    <source>
        <dbReference type="EMBL" id="ETO12557.1"/>
    </source>
</evidence>
<keyword evidence="4" id="KW-1185">Reference proteome</keyword>
<evidence type="ECO:0000256" key="1">
    <source>
        <dbReference type="SAM" id="MobiDB-lite"/>
    </source>
</evidence>
<sequence>NQKVLQSEKRETKTGKSSSLELPSILHGICTLLGIIPLSFVQTKEPKEKKPQASTPARIVTNENKSKPLIESVDKDDLDSPRNNEVSNTHISFSQYSYQHDFNRVGNHLMRYSGMSELLWWYQDLLTYSNVLLQAYFDLCNWKTVWVTKYVVCALLAVDLYLCIYRTCYALVLCYGLVILCYYSKVSQFLLWLVKGFLSWSTWYFSHDKLSSKLLSGSTEANTTTDKDHNDNNNDDNDNNPNESQSSATPKTNDQNKAQTIWRWQQKIVDTVKPSLTILHLLLKLGRLVLEQIANVLFAIIAVPGWQFITARWKTKSSQSTPKLKPASRSYKNDSVPYRLNKSKTYQSLAAEPAAPIPSKDEFGFLCVAPLLCFSFFAKICVITISDGNREERAPPF</sequence>
<dbReference type="Proteomes" id="UP000023152">
    <property type="component" value="Unassembled WGS sequence"/>
</dbReference>
<feature type="transmembrane region" description="Helical" evidence="2">
    <location>
        <begin position="24"/>
        <end position="41"/>
    </location>
</feature>
<dbReference type="EMBL" id="ASPP01021296">
    <property type="protein sequence ID" value="ETO12557.1"/>
    <property type="molecule type" value="Genomic_DNA"/>
</dbReference>
<feature type="transmembrane region" description="Helical" evidence="2">
    <location>
        <begin position="363"/>
        <end position="385"/>
    </location>
</feature>
<protein>
    <submittedName>
        <fullName evidence="3">Uncharacterized protein</fullName>
    </submittedName>
</protein>
<comment type="caution">
    <text evidence="3">The sequence shown here is derived from an EMBL/GenBank/DDBJ whole genome shotgun (WGS) entry which is preliminary data.</text>
</comment>
<dbReference type="AlphaFoldDB" id="X6MGL5"/>
<reference evidence="3 4" key="1">
    <citation type="journal article" date="2013" name="Curr. Biol.">
        <title>The Genome of the Foraminiferan Reticulomyxa filosa.</title>
        <authorList>
            <person name="Glockner G."/>
            <person name="Hulsmann N."/>
            <person name="Schleicher M."/>
            <person name="Noegel A.A."/>
            <person name="Eichinger L."/>
            <person name="Gallinger C."/>
            <person name="Pawlowski J."/>
            <person name="Sierra R."/>
            <person name="Euteneuer U."/>
            <person name="Pillet L."/>
            <person name="Moustafa A."/>
            <person name="Platzer M."/>
            <person name="Groth M."/>
            <person name="Szafranski K."/>
            <person name="Schliwa M."/>
        </authorList>
    </citation>
    <scope>NUCLEOTIDE SEQUENCE [LARGE SCALE GENOMIC DNA]</scope>
</reference>
<feature type="transmembrane region" description="Helical" evidence="2">
    <location>
        <begin position="289"/>
        <end position="309"/>
    </location>
</feature>
<evidence type="ECO:0000256" key="2">
    <source>
        <dbReference type="SAM" id="Phobius"/>
    </source>
</evidence>
<feature type="transmembrane region" description="Helical" evidence="2">
    <location>
        <begin position="149"/>
        <end position="182"/>
    </location>
</feature>
<evidence type="ECO:0000313" key="4">
    <source>
        <dbReference type="Proteomes" id="UP000023152"/>
    </source>
</evidence>
<organism evidence="3 4">
    <name type="scientific">Reticulomyxa filosa</name>
    <dbReference type="NCBI Taxonomy" id="46433"/>
    <lineage>
        <taxon>Eukaryota</taxon>
        <taxon>Sar</taxon>
        <taxon>Rhizaria</taxon>
        <taxon>Retaria</taxon>
        <taxon>Foraminifera</taxon>
        <taxon>Monothalamids</taxon>
        <taxon>Reticulomyxidae</taxon>
        <taxon>Reticulomyxa</taxon>
    </lineage>
</organism>
<proteinExistence type="predicted"/>
<feature type="compositionally biased region" description="Polar residues" evidence="1">
    <location>
        <begin position="243"/>
        <end position="254"/>
    </location>
</feature>
<keyword evidence="2" id="KW-0812">Transmembrane</keyword>